<accession>D4ZFQ9</accession>
<dbReference type="STRING" id="637905.SVI_0537"/>
<dbReference type="HOGENOM" id="CLU_3405414_0_0_6"/>
<evidence type="ECO:0000313" key="2">
    <source>
        <dbReference type="Proteomes" id="UP000002350"/>
    </source>
</evidence>
<name>D4ZFQ9_SHEVD</name>
<gene>
    <name evidence="1" type="ordered locus">SVI_0537</name>
</gene>
<dbReference type="Proteomes" id="UP000002350">
    <property type="component" value="Chromosome"/>
</dbReference>
<dbReference type="KEGG" id="svo:SVI_0537"/>
<organism evidence="1 2">
    <name type="scientific">Shewanella violacea (strain JCM 10179 / CIP 106290 / LMG 19151 / DSS12)</name>
    <dbReference type="NCBI Taxonomy" id="637905"/>
    <lineage>
        <taxon>Bacteria</taxon>
        <taxon>Pseudomonadati</taxon>
        <taxon>Pseudomonadota</taxon>
        <taxon>Gammaproteobacteria</taxon>
        <taxon>Alteromonadales</taxon>
        <taxon>Shewanellaceae</taxon>
        <taxon>Shewanella</taxon>
    </lineage>
</organism>
<reference evidence="2" key="1">
    <citation type="journal article" date="2010" name="Mol. Biosyst.">
        <title>Complete genome sequence and comparative analysis of Shewanella violacea, a psychrophilic and piezophilic bacterium from deep sea floor sediments.</title>
        <authorList>
            <person name="Aono E."/>
            <person name="Baba T."/>
            <person name="Ara T."/>
            <person name="Nishi T."/>
            <person name="Nakamichi T."/>
            <person name="Inamoto E."/>
            <person name="Toyonaga H."/>
            <person name="Hasegawa M."/>
            <person name="Takai Y."/>
            <person name="Okumura Y."/>
            <person name="Baba M."/>
            <person name="Tomita M."/>
            <person name="Kato C."/>
            <person name="Oshima T."/>
            <person name="Nakasone K."/>
            <person name="Mori H."/>
        </authorList>
    </citation>
    <scope>NUCLEOTIDE SEQUENCE [LARGE SCALE GENOMIC DNA]</scope>
    <source>
        <strain evidence="2">JCM 10179 / CIP 106290 / LMG 19151 / DSS12</strain>
    </source>
</reference>
<evidence type="ECO:0000313" key="1">
    <source>
        <dbReference type="EMBL" id="BAJ00508.1"/>
    </source>
</evidence>
<keyword evidence="2" id="KW-1185">Reference proteome</keyword>
<sequence length="30" mass="3267">MVSLLQAICGLRQKSAFLYEKKSAAVLVKA</sequence>
<dbReference type="AlphaFoldDB" id="D4ZFQ9"/>
<proteinExistence type="predicted"/>
<dbReference type="EMBL" id="AP011177">
    <property type="protein sequence ID" value="BAJ00508.1"/>
    <property type="molecule type" value="Genomic_DNA"/>
</dbReference>
<protein>
    <submittedName>
        <fullName evidence="1">Uncharacterized protein</fullName>
    </submittedName>
</protein>